<evidence type="ECO:0000313" key="3">
    <source>
        <dbReference type="Proteomes" id="UP000231019"/>
    </source>
</evidence>
<dbReference type="EMBL" id="PFFQ01000051">
    <property type="protein sequence ID" value="PIW15544.1"/>
    <property type="molecule type" value="Genomic_DNA"/>
</dbReference>
<evidence type="ECO:0000313" key="2">
    <source>
        <dbReference type="EMBL" id="PIW15544.1"/>
    </source>
</evidence>
<comment type="caution">
    <text evidence="2">The sequence shown here is derived from an EMBL/GenBank/DDBJ whole genome shotgun (WGS) entry which is preliminary data.</text>
</comment>
<protein>
    <submittedName>
        <fullName evidence="2">Uncharacterized protein</fullName>
    </submittedName>
</protein>
<feature type="coiled-coil region" evidence="1">
    <location>
        <begin position="173"/>
        <end position="200"/>
    </location>
</feature>
<proteinExistence type="predicted"/>
<dbReference type="AlphaFoldDB" id="A0A2M7G1P2"/>
<evidence type="ECO:0000256" key="1">
    <source>
        <dbReference type="SAM" id="Coils"/>
    </source>
</evidence>
<accession>A0A2M7G1P2</accession>
<keyword evidence="1" id="KW-0175">Coiled coil</keyword>
<reference evidence="2 3" key="1">
    <citation type="submission" date="2017-09" db="EMBL/GenBank/DDBJ databases">
        <title>Depth-based differentiation of microbial function through sediment-hosted aquifers and enrichment of novel symbionts in the deep terrestrial subsurface.</title>
        <authorList>
            <person name="Probst A.J."/>
            <person name="Ladd B."/>
            <person name="Jarett J.K."/>
            <person name="Geller-Mcgrath D.E."/>
            <person name="Sieber C.M."/>
            <person name="Emerson J.B."/>
            <person name="Anantharaman K."/>
            <person name="Thomas B.C."/>
            <person name="Malmstrom R."/>
            <person name="Stieglmeier M."/>
            <person name="Klingl A."/>
            <person name="Woyke T."/>
            <person name="Ryan C.M."/>
            <person name="Banfield J.F."/>
        </authorList>
    </citation>
    <scope>NUCLEOTIDE SEQUENCE [LARGE SCALE GENOMIC DNA]</scope>
    <source>
        <strain evidence="2">CG17_big_fil_post_rev_8_21_14_2_50_48_46</strain>
    </source>
</reference>
<gene>
    <name evidence="2" type="ORF">COW36_16845</name>
</gene>
<sequence>MFQMKEIQLLQQQSSGFHSQRHDQAEEDFFFGLMCLDRFATTGYQDSDLLKEACRKFIQSIQSNGKDERPHLALAYLFALIEDYPTAQLYLASAEGLAIDHPMIAAIRKIIREIQKMSTDSLPEGPQADSAALSAEDLDYDALYDEVEDDIKRWVLEFSQHLNAHPSLRPDIIKNQRKTLEKLRETQDVINAKITRVEEEIDTTELVQALKPLEISQKRLEQALQTTVELQALQTEMHNTQSSVGQISQEAQQTEDAADIPVLEENIEVLLDHCDHFADQLDQYSERQLDLEILLKTYDRLVGALDDLRNLVDDTIERLKGKP</sequence>
<name>A0A2M7G1P2_9BACT</name>
<dbReference type="Proteomes" id="UP000231019">
    <property type="component" value="Unassembled WGS sequence"/>
</dbReference>
<organism evidence="2 3">
    <name type="scientific">bacterium (Candidatus Blackallbacteria) CG17_big_fil_post_rev_8_21_14_2_50_48_46</name>
    <dbReference type="NCBI Taxonomy" id="2014261"/>
    <lineage>
        <taxon>Bacteria</taxon>
        <taxon>Candidatus Blackallbacteria</taxon>
    </lineage>
</organism>